<protein>
    <recommendedName>
        <fullName evidence="4">Secreted protein</fullName>
    </recommendedName>
</protein>
<comment type="caution">
    <text evidence="2">The sequence shown here is derived from an EMBL/GenBank/DDBJ whole genome shotgun (WGS) entry which is preliminary data.</text>
</comment>
<reference evidence="2 3" key="1">
    <citation type="submission" date="2017-12" db="EMBL/GenBank/DDBJ databases">
        <title>Corynebacterium mastitidis 16-1433 Genome.</title>
        <authorList>
            <person name="Gulvik C.A."/>
        </authorList>
    </citation>
    <scope>NUCLEOTIDE SEQUENCE [LARGE SCALE GENOMIC DNA]</scope>
    <source>
        <strain evidence="2 3">16-1433</strain>
    </source>
</reference>
<evidence type="ECO:0000256" key="1">
    <source>
        <dbReference type="SAM" id="SignalP"/>
    </source>
</evidence>
<sequence length="82" mass="8543">MNLKRKFALSAATVAIAATTAIAPATATTVADKDVVATDVKPASEKDQADAQKQRLENAEKGVDIFAKVVKVIADTVARFVG</sequence>
<organism evidence="2 3">
    <name type="scientific">Corynebacterium mastitidis</name>
    <dbReference type="NCBI Taxonomy" id="161890"/>
    <lineage>
        <taxon>Bacteria</taxon>
        <taxon>Bacillati</taxon>
        <taxon>Actinomycetota</taxon>
        <taxon>Actinomycetes</taxon>
        <taxon>Mycobacteriales</taxon>
        <taxon>Corynebacteriaceae</taxon>
        <taxon>Corynebacterium</taxon>
    </lineage>
</organism>
<dbReference type="RefSeq" id="WP_101172957.1">
    <property type="nucleotide sequence ID" value="NZ_JAKRKB010000013.1"/>
</dbReference>
<feature type="chain" id="PRO_5015007085" description="Secreted protein" evidence="1">
    <location>
        <begin position="28"/>
        <end position="82"/>
    </location>
</feature>
<gene>
    <name evidence="2" type="ORF">CXB45_01980</name>
</gene>
<dbReference type="EMBL" id="PJAF01000003">
    <property type="protein sequence ID" value="PKF69441.1"/>
    <property type="molecule type" value="Genomic_DNA"/>
</dbReference>
<evidence type="ECO:0000313" key="3">
    <source>
        <dbReference type="Proteomes" id="UP000233249"/>
    </source>
</evidence>
<evidence type="ECO:0008006" key="4">
    <source>
        <dbReference type="Google" id="ProtNLM"/>
    </source>
</evidence>
<feature type="signal peptide" evidence="1">
    <location>
        <begin position="1"/>
        <end position="27"/>
    </location>
</feature>
<name>A0A2N0X9S9_9CORY</name>
<dbReference type="OrthoDB" id="9900516at2"/>
<evidence type="ECO:0000313" key="2">
    <source>
        <dbReference type="EMBL" id="PKF69441.1"/>
    </source>
</evidence>
<dbReference type="Proteomes" id="UP000233249">
    <property type="component" value="Unassembled WGS sequence"/>
</dbReference>
<proteinExistence type="predicted"/>
<keyword evidence="1" id="KW-0732">Signal</keyword>
<dbReference type="AlphaFoldDB" id="A0A2N0X9S9"/>
<accession>A0A2N0X9S9</accession>